<feature type="non-terminal residue" evidence="2">
    <location>
        <position position="335"/>
    </location>
</feature>
<name>A0A1B6JUN7_9HEMI</name>
<feature type="compositionally biased region" description="Basic and acidic residues" evidence="1">
    <location>
        <begin position="155"/>
        <end position="170"/>
    </location>
</feature>
<feature type="compositionally biased region" description="Polar residues" evidence="1">
    <location>
        <begin position="136"/>
        <end position="151"/>
    </location>
</feature>
<evidence type="ECO:0000313" key="2">
    <source>
        <dbReference type="EMBL" id="JAT02926.1"/>
    </source>
</evidence>
<evidence type="ECO:0000256" key="1">
    <source>
        <dbReference type="SAM" id="MobiDB-lite"/>
    </source>
</evidence>
<sequence>SLLEEIFGFLAPFFLRFFPSKDESDKSSMSNVTHPSVSSSKNEEVKSYSKLTEGDSKNLEPKIFPDISKKTKTEQGSKIKKDQSKVSSVQVDDSNKKINKSGSVLYTKTGSLQSGDVIVQTSETDKNINVSLNVKTSESGTKPMSKSTKSAVVSENERKEEVKEETKNTDQNIKHVESDVLKSLKTTKPVKTEIEIESNRSNILTDQINVGAKASDVTSISLGTLVEKTRRFAESVSPPTLAYSKTTIIEKKENVGEKMQKSNESPDSGLLGQVMKGVVASTGSPSQTTEEGSSELKWTKTDSVIKTAFSPTTPSKALSLEKTEYVVENVDRAVH</sequence>
<feature type="compositionally biased region" description="Basic and acidic residues" evidence="1">
    <location>
        <begin position="41"/>
        <end position="60"/>
    </location>
</feature>
<gene>
    <name evidence="2" type="ORF">g.27389</name>
</gene>
<proteinExistence type="predicted"/>
<dbReference type="EMBL" id="GECU01004781">
    <property type="protein sequence ID" value="JAT02926.1"/>
    <property type="molecule type" value="Transcribed_RNA"/>
</dbReference>
<accession>A0A1B6JUN7</accession>
<dbReference type="AlphaFoldDB" id="A0A1B6JUN7"/>
<feature type="region of interest" description="Disordered" evidence="1">
    <location>
        <begin position="22"/>
        <end position="94"/>
    </location>
</feature>
<feature type="compositionally biased region" description="Basic and acidic residues" evidence="1">
    <location>
        <begin position="67"/>
        <end position="84"/>
    </location>
</feature>
<reference evidence="2" key="1">
    <citation type="submission" date="2015-11" db="EMBL/GenBank/DDBJ databases">
        <title>De novo transcriptome assembly of four potential Pierce s Disease insect vectors from Arizona vineyards.</title>
        <authorList>
            <person name="Tassone E.E."/>
        </authorList>
    </citation>
    <scope>NUCLEOTIDE SEQUENCE</scope>
</reference>
<feature type="region of interest" description="Disordered" evidence="1">
    <location>
        <begin position="136"/>
        <end position="170"/>
    </location>
</feature>
<protein>
    <submittedName>
        <fullName evidence="2">Uncharacterized protein</fullName>
    </submittedName>
</protein>
<feature type="non-terminal residue" evidence="2">
    <location>
        <position position="1"/>
    </location>
</feature>
<organism evidence="2">
    <name type="scientific">Homalodisca liturata</name>
    <dbReference type="NCBI Taxonomy" id="320908"/>
    <lineage>
        <taxon>Eukaryota</taxon>
        <taxon>Metazoa</taxon>
        <taxon>Ecdysozoa</taxon>
        <taxon>Arthropoda</taxon>
        <taxon>Hexapoda</taxon>
        <taxon>Insecta</taxon>
        <taxon>Pterygota</taxon>
        <taxon>Neoptera</taxon>
        <taxon>Paraneoptera</taxon>
        <taxon>Hemiptera</taxon>
        <taxon>Auchenorrhyncha</taxon>
        <taxon>Membracoidea</taxon>
        <taxon>Cicadellidae</taxon>
        <taxon>Cicadellinae</taxon>
        <taxon>Proconiini</taxon>
        <taxon>Homalodisca</taxon>
    </lineage>
</organism>
<feature type="compositionally biased region" description="Polar residues" evidence="1">
    <location>
        <begin position="281"/>
        <end position="291"/>
    </location>
</feature>
<feature type="region of interest" description="Disordered" evidence="1">
    <location>
        <begin position="277"/>
        <end position="297"/>
    </location>
</feature>